<dbReference type="GO" id="GO:0010411">
    <property type="term" value="P:xyloglucan metabolic process"/>
    <property type="evidence" value="ECO:0007669"/>
    <property type="project" value="TreeGrafter"/>
</dbReference>
<dbReference type="InterPro" id="IPR052025">
    <property type="entry name" value="Xyloglucanase_GH74"/>
</dbReference>
<dbReference type="PANTHER" id="PTHR43739">
    <property type="entry name" value="XYLOGLUCANASE (EUROFUNG)"/>
    <property type="match status" value="1"/>
</dbReference>
<name>A0A7C6A9A7_UNCW3</name>
<accession>A0A7C6A9A7</accession>
<dbReference type="InterPro" id="IPR015943">
    <property type="entry name" value="WD40/YVTN_repeat-like_dom_sf"/>
</dbReference>
<reference evidence="1" key="1">
    <citation type="journal article" date="2020" name="mSystems">
        <title>Genome- and Community-Level Interaction Insights into Carbon Utilization and Element Cycling Functions of Hydrothermarchaeota in Hydrothermal Sediment.</title>
        <authorList>
            <person name="Zhou Z."/>
            <person name="Liu Y."/>
            <person name="Xu W."/>
            <person name="Pan J."/>
            <person name="Luo Z.H."/>
            <person name="Li M."/>
        </authorList>
    </citation>
    <scope>NUCLEOTIDE SEQUENCE [LARGE SCALE GENOMIC DNA]</scope>
    <source>
        <strain evidence="1">SpSt-876</strain>
    </source>
</reference>
<evidence type="ECO:0000313" key="1">
    <source>
        <dbReference type="EMBL" id="HHS52187.1"/>
    </source>
</evidence>
<dbReference type="SUPFAM" id="SSF50939">
    <property type="entry name" value="Sialidases"/>
    <property type="match status" value="1"/>
</dbReference>
<sequence length="407" mass="44536">MKRKIVFLLVLFSSGIMLFADWVSIGPTGGQIYCGATSNDNPPIIYIAPATSPSPILKSTDRGETWTVLSTLYSYPYAMVIDPNNSSIIYAIISSLCYKSTNGGISWNQYTIRTNTYFQSLTINPLNSQVLFAGGYAWDGSYWRPCVARSTNGGVNWTVVNNDTASSSYNYSIAIDPVDTTIVYAGGYANGRSAFYKSTDRGETWTRYEFPTNVYYVYSLYVSPLNHQVVLAGATSGVMRSTDGGLTWTRQSTYSYNYSMVAVPNAPNIIYTGSYTSVCRSDDTGRTWTSFSSGILGNTVHCVLTDPADNSTVFCGTTAGMFKSTDHGVNWQEINNGILIGKIPVVSIKPTEPHTLYIEFADNAVFKSTDDGNTWQRLPPILGCGNLCAITFDPINPLIIWLLEGSG</sequence>
<dbReference type="PANTHER" id="PTHR43739:SF5">
    <property type="entry name" value="EXO-ALPHA-SIALIDASE"/>
    <property type="match status" value="1"/>
</dbReference>
<dbReference type="EMBL" id="DTLI01000129">
    <property type="protein sequence ID" value="HHS52187.1"/>
    <property type="molecule type" value="Genomic_DNA"/>
</dbReference>
<dbReference type="Gene3D" id="2.130.10.10">
    <property type="entry name" value="YVTN repeat-like/Quinoprotein amine dehydrogenase"/>
    <property type="match status" value="2"/>
</dbReference>
<dbReference type="CDD" id="cd15482">
    <property type="entry name" value="Sialidase_non-viral"/>
    <property type="match status" value="2"/>
</dbReference>
<protein>
    <recommendedName>
        <fullName evidence="2">Sortilin N-terminal domain-containing protein</fullName>
    </recommendedName>
</protein>
<evidence type="ECO:0008006" key="2">
    <source>
        <dbReference type="Google" id="ProtNLM"/>
    </source>
</evidence>
<gene>
    <name evidence="1" type="ORF">ENW73_04890</name>
</gene>
<dbReference type="AlphaFoldDB" id="A0A7C6A9A7"/>
<comment type="caution">
    <text evidence="1">The sequence shown here is derived from an EMBL/GenBank/DDBJ whole genome shotgun (WGS) entry which is preliminary data.</text>
</comment>
<proteinExistence type="predicted"/>
<organism evidence="1">
    <name type="scientific">candidate division WOR-3 bacterium</name>
    <dbReference type="NCBI Taxonomy" id="2052148"/>
    <lineage>
        <taxon>Bacteria</taxon>
        <taxon>Bacteria division WOR-3</taxon>
    </lineage>
</organism>
<dbReference type="InterPro" id="IPR036278">
    <property type="entry name" value="Sialidase_sf"/>
</dbReference>
<dbReference type="SUPFAM" id="SSF110296">
    <property type="entry name" value="Oligoxyloglucan reducing end-specific cellobiohydrolase"/>
    <property type="match status" value="1"/>
</dbReference>